<dbReference type="RefSeq" id="WP_074841644.1">
    <property type="nucleotide sequence ID" value="NZ_CP047056.1"/>
</dbReference>
<accession>A0A662ZFS3</accession>
<dbReference type="OrthoDB" id="7064182at2"/>
<protein>
    <submittedName>
        <fullName evidence="2">Uncharacterized protein</fullName>
    </submittedName>
</protein>
<evidence type="ECO:0000256" key="1">
    <source>
        <dbReference type="SAM" id="MobiDB-lite"/>
    </source>
</evidence>
<name>A0A662ZFS3_9GAMM</name>
<gene>
    <name evidence="2" type="ORF">SAMN04487865_10734</name>
</gene>
<evidence type="ECO:0000313" key="2">
    <source>
        <dbReference type="EMBL" id="SFK42658.1"/>
    </source>
</evidence>
<keyword evidence="3" id="KW-1185">Reference proteome</keyword>
<proteinExistence type="predicted"/>
<reference evidence="2 3" key="1">
    <citation type="submission" date="2016-10" db="EMBL/GenBank/DDBJ databases">
        <authorList>
            <person name="Varghese N."/>
            <person name="Submissions S."/>
        </authorList>
    </citation>
    <scope>NUCLEOTIDE SEQUENCE [LARGE SCALE GENOMIC DNA]</scope>
    <source>
        <strain evidence="2 3">22B</strain>
    </source>
</reference>
<dbReference type="EMBL" id="FOSF01000073">
    <property type="protein sequence ID" value="SFK42658.1"/>
    <property type="molecule type" value="Genomic_DNA"/>
</dbReference>
<sequence>MYFNSDLFDNVPLSGDSSDNKTEPFEDTNVSQAKVKSKDDGVETVHEDSVKSESLKNKDKRKQGRPGRPRTGKMERVMCYFPKDLLDDMNHFSEEAMISRNAFIITCIVKHIRELKKEENNHN</sequence>
<dbReference type="AlphaFoldDB" id="A0A662ZFS3"/>
<feature type="compositionally biased region" description="Basic and acidic residues" evidence="1">
    <location>
        <begin position="36"/>
        <end position="57"/>
    </location>
</feature>
<dbReference type="Proteomes" id="UP000243374">
    <property type="component" value="Unassembled WGS sequence"/>
</dbReference>
<feature type="compositionally biased region" description="Basic residues" evidence="1">
    <location>
        <begin position="58"/>
        <end position="71"/>
    </location>
</feature>
<evidence type="ECO:0000313" key="3">
    <source>
        <dbReference type="Proteomes" id="UP000243374"/>
    </source>
</evidence>
<feature type="region of interest" description="Disordered" evidence="1">
    <location>
        <begin position="1"/>
        <end position="74"/>
    </location>
</feature>
<organism evidence="2 3">
    <name type="scientific">Succinivibrio dextrinosolvens</name>
    <dbReference type="NCBI Taxonomy" id="83771"/>
    <lineage>
        <taxon>Bacteria</taxon>
        <taxon>Pseudomonadati</taxon>
        <taxon>Pseudomonadota</taxon>
        <taxon>Gammaproteobacteria</taxon>
        <taxon>Aeromonadales</taxon>
        <taxon>Succinivibrionaceae</taxon>
        <taxon>Succinivibrio</taxon>
    </lineage>
</organism>